<feature type="domain" description="Multidrug resistance protein MdtA-like barrel-sandwich hybrid" evidence="4">
    <location>
        <begin position="65"/>
        <end position="202"/>
    </location>
</feature>
<feature type="domain" description="Multidrug resistance protein MdtA-like beta-barrel" evidence="5">
    <location>
        <begin position="223"/>
        <end position="298"/>
    </location>
</feature>
<evidence type="ECO:0000256" key="2">
    <source>
        <dbReference type="ARBA" id="ARBA00009477"/>
    </source>
</evidence>
<evidence type="ECO:0000259" key="4">
    <source>
        <dbReference type="Pfam" id="PF25917"/>
    </source>
</evidence>
<dbReference type="InterPro" id="IPR058624">
    <property type="entry name" value="MdtA-like_HH"/>
</dbReference>
<dbReference type="Pfam" id="PF25967">
    <property type="entry name" value="RND-MFP_C"/>
    <property type="match status" value="1"/>
</dbReference>
<dbReference type="Gene3D" id="1.10.287.470">
    <property type="entry name" value="Helix hairpin bin"/>
    <property type="match status" value="1"/>
</dbReference>
<dbReference type="PANTHER" id="PTHR30158:SF26">
    <property type="entry name" value="RESISTANCE-NODULATION-CELL DIVISION (RND) MULTIDRUG EFFLUX MEMBRANE FUSION PROTEIN MEXE"/>
    <property type="match status" value="1"/>
</dbReference>
<dbReference type="AlphaFoldDB" id="K6XS25"/>
<dbReference type="GO" id="GO:0046677">
    <property type="term" value="P:response to antibiotic"/>
    <property type="evidence" value="ECO:0007669"/>
    <property type="project" value="TreeGrafter"/>
</dbReference>
<dbReference type="GO" id="GO:0022857">
    <property type="term" value="F:transmembrane transporter activity"/>
    <property type="evidence" value="ECO:0007669"/>
    <property type="project" value="InterPro"/>
</dbReference>
<dbReference type="EMBL" id="BAEP01000023">
    <property type="protein sequence ID" value="GAC23409.1"/>
    <property type="molecule type" value="Genomic_DNA"/>
</dbReference>
<dbReference type="eggNOG" id="COG0845">
    <property type="taxonomic scope" value="Bacteria"/>
</dbReference>
<dbReference type="RefSeq" id="WP_006991560.1">
    <property type="nucleotide sequence ID" value="NZ_BAEP01000023.1"/>
</dbReference>
<dbReference type="SUPFAM" id="SSF111369">
    <property type="entry name" value="HlyD-like secretion proteins"/>
    <property type="match status" value="1"/>
</dbReference>
<dbReference type="Pfam" id="PF25876">
    <property type="entry name" value="HH_MFP_RND"/>
    <property type="match status" value="1"/>
</dbReference>
<dbReference type="OrthoDB" id="9816569at2"/>
<dbReference type="GO" id="GO:0005886">
    <property type="term" value="C:plasma membrane"/>
    <property type="evidence" value="ECO:0007669"/>
    <property type="project" value="UniProtKB-SubCell"/>
</dbReference>
<evidence type="ECO:0000259" key="3">
    <source>
        <dbReference type="Pfam" id="PF25876"/>
    </source>
</evidence>
<dbReference type="PROSITE" id="PS51257">
    <property type="entry name" value="PROKAR_LIPOPROTEIN"/>
    <property type="match status" value="1"/>
</dbReference>
<evidence type="ECO:0000313" key="8">
    <source>
        <dbReference type="Proteomes" id="UP000006263"/>
    </source>
</evidence>
<gene>
    <name evidence="7" type="ORF">GMES_1110</name>
</gene>
<dbReference type="InterPro" id="IPR058625">
    <property type="entry name" value="MdtA-like_BSH"/>
</dbReference>
<sequence>MSTKHTFKNWVLGGIASVVLVACGNPDTSNQPAALIAPQVSVAQVVNERITEWDEFTGRLQAPQTVTLMPRVSGYIEKVLFDEGAVVAKGDVLFQIDARPFKAEVDRLKAELQSAKSASVQAQNDFERAKTLSEQRAVSIEILDGRLARKQQTTATVASVSAALERAELDLSYTQVTAPIAGRVSYALITEGNFVNAGQSQLTSLVSMDKMYAYFDVDEQTYLKYAQLAESGQRSDTRDTTGNPVYMALANDANFSHTGNIDFVDNAVNQQTGTIRIRATFANDAHTLLPGLFARVKLIGSNSYQGILIDEKAIGTDLNRKFVLVVNQDNRLEYRNVVLGEKINGLRIVTDGLSPDDTIVVNGLQRVRPNMQVQPNVVDMTTQEALTALRQQQKSLDQTSNALTAQANESFAERG</sequence>
<reference evidence="7 8" key="1">
    <citation type="journal article" date="2017" name="Antonie Van Leeuwenhoek">
        <title>Rhizobium rhizosphaerae sp. nov., a novel species isolated from rice rhizosphere.</title>
        <authorList>
            <person name="Zhao J.J."/>
            <person name="Zhang J."/>
            <person name="Zhang R.J."/>
            <person name="Zhang C.W."/>
            <person name="Yin H.Q."/>
            <person name="Zhang X.X."/>
        </authorList>
    </citation>
    <scope>NUCLEOTIDE SEQUENCE [LARGE SCALE GENOMIC DNA]</scope>
    <source>
        <strain evidence="7 8">KMM 241</strain>
    </source>
</reference>
<dbReference type="InterPro" id="IPR058626">
    <property type="entry name" value="MdtA-like_b-barrel"/>
</dbReference>
<proteinExistence type="inferred from homology"/>
<feature type="domain" description="Multidrug resistance protein MdtA-like C-terminal permuted SH3" evidence="6">
    <location>
        <begin position="307"/>
        <end position="366"/>
    </location>
</feature>
<dbReference type="Gene3D" id="2.40.420.20">
    <property type="match status" value="1"/>
</dbReference>
<dbReference type="InterPro" id="IPR006143">
    <property type="entry name" value="RND_pump_MFP"/>
</dbReference>
<dbReference type="Proteomes" id="UP000006263">
    <property type="component" value="Unassembled WGS sequence"/>
</dbReference>
<feature type="domain" description="Multidrug resistance protein MdtA-like alpha-helical hairpin" evidence="3">
    <location>
        <begin position="106"/>
        <end position="174"/>
    </location>
</feature>
<name>K6XS25_9ALTE</name>
<comment type="subcellular location">
    <subcellularLocation>
        <location evidence="1">Cell inner membrane</location>
        <topology evidence="1">Lipid-anchor</topology>
    </subcellularLocation>
</comment>
<dbReference type="FunFam" id="2.40.420.20:FF:000001">
    <property type="entry name" value="Efflux RND transporter periplasmic adaptor subunit"/>
    <property type="match status" value="1"/>
</dbReference>
<evidence type="ECO:0000256" key="1">
    <source>
        <dbReference type="ARBA" id="ARBA00004519"/>
    </source>
</evidence>
<comment type="caution">
    <text evidence="7">The sequence shown here is derived from an EMBL/GenBank/DDBJ whole genome shotgun (WGS) entry which is preliminary data.</text>
</comment>
<accession>K6XS25</accession>
<dbReference type="NCBIfam" id="TIGR01730">
    <property type="entry name" value="RND_mfp"/>
    <property type="match status" value="1"/>
</dbReference>
<dbReference type="Gene3D" id="2.40.30.170">
    <property type="match status" value="1"/>
</dbReference>
<dbReference type="Pfam" id="PF25917">
    <property type="entry name" value="BSH_RND"/>
    <property type="match status" value="1"/>
</dbReference>
<dbReference type="Gene3D" id="2.40.50.100">
    <property type="match status" value="1"/>
</dbReference>
<dbReference type="PANTHER" id="PTHR30158">
    <property type="entry name" value="ACRA/E-RELATED COMPONENT OF DRUG EFFLUX TRANSPORTER"/>
    <property type="match status" value="1"/>
</dbReference>
<evidence type="ECO:0000313" key="7">
    <source>
        <dbReference type="EMBL" id="GAC23409.1"/>
    </source>
</evidence>
<protein>
    <submittedName>
        <fullName evidence="7">RND family efflux transporter MFP subunit</fullName>
    </submittedName>
</protein>
<comment type="similarity">
    <text evidence="2">Belongs to the membrane fusion protein (MFP) (TC 8.A.1) family.</text>
</comment>
<dbReference type="Pfam" id="PF25944">
    <property type="entry name" value="Beta-barrel_RND"/>
    <property type="match status" value="1"/>
</dbReference>
<organism evidence="7 8">
    <name type="scientific">Paraglaciecola mesophila KMM 241</name>
    <dbReference type="NCBI Taxonomy" id="1128912"/>
    <lineage>
        <taxon>Bacteria</taxon>
        <taxon>Pseudomonadati</taxon>
        <taxon>Pseudomonadota</taxon>
        <taxon>Gammaproteobacteria</taxon>
        <taxon>Alteromonadales</taxon>
        <taxon>Alteromonadaceae</taxon>
        <taxon>Paraglaciecola</taxon>
    </lineage>
</organism>
<evidence type="ECO:0000259" key="6">
    <source>
        <dbReference type="Pfam" id="PF25967"/>
    </source>
</evidence>
<dbReference type="InterPro" id="IPR058627">
    <property type="entry name" value="MdtA-like_C"/>
</dbReference>
<evidence type="ECO:0000259" key="5">
    <source>
        <dbReference type="Pfam" id="PF25944"/>
    </source>
</evidence>